<dbReference type="Gene3D" id="3.40.50.1820">
    <property type="entry name" value="alpha/beta hydrolase"/>
    <property type="match status" value="1"/>
</dbReference>
<sequence>MSIVSDDPADMPPLLRPGESADPAQAFRVLRDRAALWFEPGGQTLIVTFDNLATLDHPYPRQPWLKSLVQGMGFALLGVQSFAKDWYRNPDAAPLVQGLVAEGFFARFDRVVFIGASMGAFGAINMATLVPGAAVIALSPQSTMSKKIAPFEGRFGWAVRRGDWTTPAFLDAADAIRQIGHAVVLFDGRITEDRLHAARLAGPSVQLLRIDHTTHEAVRVVLKCGALGPLIAGVAATGRAGPEFWQAMRNRRSVRKWARAFFETVTAEAHPARIRAAGGVLLKQDDYLFVHRGLQTLAQTPQD</sequence>
<dbReference type="AlphaFoldDB" id="A0A917YMK8"/>
<dbReference type="EMBL" id="BMLP01000008">
    <property type="protein sequence ID" value="GGO37210.1"/>
    <property type="molecule type" value="Genomic_DNA"/>
</dbReference>
<dbReference type="OrthoDB" id="7843421at2"/>
<keyword evidence="2" id="KW-1185">Reference proteome</keyword>
<dbReference type="RefSeq" id="WP_146288051.1">
    <property type="nucleotide sequence ID" value="NZ_BMLP01000008.1"/>
</dbReference>
<evidence type="ECO:0000313" key="2">
    <source>
        <dbReference type="Proteomes" id="UP000598196"/>
    </source>
</evidence>
<organism evidence="1 2">
    <name type="scientific">Gemmobacter aquaticus</name>
    <dbReference type="NCBI Taxonomy" id="490185"/>
    <lineage>
        <taxon>Bacteria</taxon>
        <taxon>Pseudomonadati</taxon>
        <taxon>Pseudomonadota</taxon>
        <taxon>Alphaproteobacteria</taxon>
        <taxon>Rhodobacterales</taxon>
        <taxon>Paracoccaceae</taxon>
        <taxon>Gemmobacter</taxon>
    </lineage>
</organism>
<reference evidence="1 2" key="1">
    <citation type="journal article" date="2014" name="Int. J. Syst. Evol. Microbiol.">
        <title>Complete genome sequence of Corynebacterium casei LMG S-19264T (=DSM 44701T), isolated from a smear-ripened cheese.</title>
        <authorList>
            <consortium name="US DOE Joint Genome Institute (JGI-PGF)"/>
            <person name="Walter F."/>
            <person name="Albersmeier A."/>
            <person name="Kalinowski J."/>
            <person name="Ruckert C."/>
        </authorList>
    </citation>
    <scope>NUCLEOTIDE SEQUENCE [LARGE SCALE GENOMIC DNA]</scope>
    <source>
        <strain evidence="1 2">CGMCC 1.7029</strain>
    </source>
</reference>
<evidence type="ECO:0008006" key="3">
    <source>
        <dbReference type="Google" id="ProtNLM"/>
    </source>
</evidence>
<comment type="caution">
    <text evidence="1">The sequence shown here is derived from an EMBL/GenBank/DDBJ whole genome shotgun (WGS) entry which is preliminary data.</text>
</comment>
<dbReference type="Proteomes" id="UP000598196">
    <property type="component" value="Unassembled WGS sequence"/>
</dbReference>
<protein>
    <recommendedName>
        <fullName evidence="3">Alpha/beta hydrolase family protein</fullName>
    </recommendedName>
</protein>
<dbReference type="SUPFAM" id="SSF53474">
    <property type="entry name" value="alpha/beta-Hydrolases"/>
    <property type="match status" value="1"/>
</dbReference>
<evidence type="ECO:0000313" key="1">
    <source>
        <dbReference type="EMBL" id="GGO37210.1"/>
    </source>
</evidence>
<name>A0A917YMK8_9RHOB</name>
<proteinExistence type="predicted"/>
<accession>A0A917YMK8</accession>
<dbReference type="InterPro" id="IPR029058">
    <property type="entry name" value="AB_hydrolase_fold"/>
</dbReference>
<gene>
    <name evidence="1" type="ORF">GCM10010991_32510</name>
</gene>